<evidence type="ECO:0000256" key="1">
    <source>
        <dbReference type="SAM" id="MobiDB-lite"/>
    </source>
</evidence>
<gene>
    <name evidence="2" type="ORF">A2527_04185</name>
</gene>
<dbReference type="Proteomes" id="UP000178449">
    <property type="component" value="Unassembled WGS sequence"/>
</dbReference>
<evidence type="ECO:0000313" key="3">
    <source>
        <dbReference type="Proteomes" id="UP000178449"/>
    </source>
</evidence>
<reference evidence="2 3" key="1">
    <citation type="journal article" date="2016" name="Nat. Commun.">
        <title>Thousands of microbial genomes shed light on interconnected biogeochemical processes in an aquifer system.</title>
        <authorList>
            <person name="Anantharaman K."/>
            <person name="Brown C.T."/>
            <person name="Hug L.A."/>
            <person name="Sharon I."/>
            <person name="Castelle C.J."/>
            <person name="Probst A.J."/>
            <person name="Thomas B.C."/>
            <person name="Singh A."/>
            <person name="Wilkins M.J."/>
            <person name="Karaoz U."/>
            <person name="Brodie E.L."/>
            <person name="Williams K.H."/>
            <person name="Hubbard S.S."/>
            <person name="Banfield J.F."/>
        </authorList>
    </citation>
    <scope>NUCLEOTIDE SEQUENCE [LARGE SCALE GENOMIC DNA]</scope>
</reference>
<name>A0A1F6GF58_9PROT</name>
<protein>
    <submittedName>
        <fullName evidence="2">Uncharacterized protein</fullName>
    </submittedName>
</protein>
<dbReference type="AlphaFoldDB" id="A0A1F6GF58"/>
<evidence type="ECO:0000313" key="2">
    <source>
        <dbReference type="EMBL" id="OGG96760.1"/>
    </source>
</evidence>
<dbReference type="STRING" id="1817772.A2527_04185"/>
<organism evidence="2 3">
    <name type="scientific">Candidatus Lambdaproteobacteria bacterium RIFOXYD2_FULL_50_16</name>
    <dbReference type="NCBI Taxonomy" id="1817772"/>
    <lineage>
        <taxon>Bacteria</taxon>
        <taxon>Pseudomonadati</taxon>
        <taxon>Pseudomonadota</taxon>
        <taxon>Candidatus Lambdaproteobacteria</taxon>
    </lineage>
</organism>
<proteinExistence type="predicted"/>
<dbReference type="EMBL" id="MFNE01000010">
    <property type="protein sequence ID" value="OGG96760.1"/>
    <property type="molecule type" value="Genomic_DNA"/>
</dbReference>
<sequence length="199" mass="22430">MKRASLLLWVLLVWAIPAKAEYRAYLLEVYDHILGKQWEAATGFQPDHYIVTHGGGNRLSAIIKATWMCWGDLSRYAPVCKMPPTKDPKFEVGDLLEVTLKKHMTESWQGRVELSLWREDLKSNVYGLRFGKEKNLYGRYFEFDLKLIEKGLTKIEVQTDQPNAPPPQAVDQAGNPQAGAAPVPTTPVTPGVNINNQIP</sequence>
<feature type="region of interest" description="Disordered" evidence="1">
    <location>
        <begin position="158"/>
        <end position="199"/>
    </location>
</feature>
<feature type="compositionally biased region" description="Low complexity" evidence="1">
    <location>
        <begin position="178"/>
        <end position="192"/>
    </location>
</feature>
<comment type="caution">
    <text evidence="2">The sequence shown here is derived from an EMBL/GenBank/DDBJ whole genome shotgun (WGS) entry which is preliminary data.</text>
</comment>
<accession>A0A1F6GF58</accession>